<gene>
    <name evidence="2" type="ORF">Z517_02762</name>
</gene>
<dbReference type="VEuPathDB" id="FungiDB:Z517_02762"/>
<name>A0A0D2FA91_9EURO</name>
<dbReference type="Proteomes" id="UP000053029">
    <property type="component" value="Unassembled WGS sequence"/>
</dbReference>
<dbReference type="OrthoDB" id="5396681at2759"/>
<keyword evidence="3" id="KW-1185">Reference proteome</keyword>
<proteinExistence type="predicted"/>
<keyword evidence="1" id="KW-0472">Membrane</keyword>
<organism evidence="2 3">
    <name type="scientific">Fonsecaea pedrosoi CBS 271.37</name>
    <dbReference type="NCBI Taxonomy" id="1442368"/>
    <lineage>
        <taxon>Eukaryota</taxon>
        <taxon>Fungi</taxon>
        <taxon>Dikarya</taxon>
        <taxon>Ascomycota</taxon>
        <taxon>Pezizomycotina</taxon>
        <taxon>Eurotiomycetes</taxon>
        <taxon>Chaetothyriomycetidae</taxon>
        <taxon>Chaetothyriales</taxon>
        <taxon>Herpotrichiellaceae</taxon>
        <taxon>Fonsecaea</taxon>
    </lineage>
</organism>
<dbReference type="AlphaFoldDB" id="A0A0D2FA91"/>
<keyword evidence="1" id="KW-0812">Transmembrane</keyword>
<reference evidence="2 3" key="1">
    <citation type="submission" date="2015-01" db="EMBL/GenBank/DDBJ databases">
        <title>The Genome Sequence of Fonsecaea pedrosoi CBS 271.37.</title>
        <authorList>
            <consortium name="The Broad Institute Genomics Platform"/>
            <person name="Cuomo C."/>
            <person name="de Hoog S."/>
            <person name="Gorbushina A."/>
            <person name="Stielow B."/>
            <person name="Teixiera M."/>
            <person name="Abouelleil A."/>
            <person name="Chapman S.B."/>
            <person name="Priest M."/>
            <person name="Young S.K."/>
            <person name="Wortman J."/>
            <person name="Nusbaum C."/>
            <person name="Birren B."/>
        </authorList>
    </citation>
    <scope>NUCLEOTIDE SEQUENCE [LARGE SCALE GENOMIC DNA]</scope>
    <source>
        <strain evidence="2 3">CBS 271.37</strain>
    </source>
</reference>
<dbReference type="HOGENOM" id="CLU_031640_1_0_1"/>
<dbReference type="GeneID" id="25302252"/>
<sequence length="495" mass="56359">MFAAQRQSLLALIKWKPEHHGGLYFIETSDEDPARLRHGPLLDTDVHDWVLGNSYARKSTSPQTKRGGFRLLLCDRSARREESSQFRELHMSRDSFTLLEEAFSLSRATVQALFDLAGVHSRFTECDAATGEVKHLKILVQGRRKLGVADCVLSLCHCCDTGWTYGFLCGEGVVEAAEIINAEPLMPALLDLVRPCLHLKSDPLLLPAMLLKIYIERVAFFLRRQIVQLDELEEEIGVTRAQRVTKMRSLENWPNDLDIKKMTIGLHSTATELYYLNRTCLWTHEGLEFLHRLAVDCAEYINKYPGGFLEMRQGIEHETTRMKWIVGTLDTTKERVEAQLSVLYSAASQRENAIALNYSRMAQEQNEISLRDVQMNTRIATSTKQDSIAMTTFTFIAALFLPGTYVASLFSMSMFDWLPSDGAGGGSSPRLSGRFYIYWCITVPLTLFVMAGWYFWYRRADQVWKRETGYSLNDNTGANRRIGVEVKSIGYRARA</sequence>
<accession>A0A0D2FA91</accession>
<evidence type="ECO:0000313" key="3">
    <source>
        <dbReference type="Proteomes" id="UP000053029"/>
    </source>
</evidence>
<dbReference type="Gene3D" id="1.20.58.340">
    <property type="entry name" value="Magnesium transport protein CorA, transmembrane region"/>
    <property type="match status" value="1"/>
</dbReference>
<evidence type="ECO:0000313" key="2">
    <source>
        <dbReference type="EMBL" id="KIW83517.1"/>
    </source>
</evidence>
<keyword evidence="1" id="KW-1133">Transmembrane helix</keyword>
<protein>
    <submittedName>
        <fullName evidence="2">Uncharacterized protein</fullName>
    </submittedName>
</protein>
<feature type="transmembrane region" description="Helical" evidence="1">
    <location>
        <begin position="435"/>
        <end position="456"/>
    </location>
</feature>
<dbReference type="EMBL" id="KN846970">
    <property type="protein sequence ID" value="KIW83517.1"/>
    <property type="molecule type" value="Genomic_DNA"/>
</dbReference>
<dbReference type="RefSeq" id="XP_013287325.1">
    <property type="nucleotide sequence ID" value="XM_013431871.1"/>
</dbReference>
<dbReference type="STRING" id="1442368.A0A0D2FA91"/>
<feature type="transmembrane region" description="Helical" evidence="1">
    <location>
        <begin position="388"/>
        <end position="415"/>
    </location>
</feature>
<evidence type="ECO:0000256" key="1">
    <source>
        <dbReference type="SAM" id="Phobius"/>
    </source>
</evidence>